<dbReference type="STRING" id="857967.G0QJU3"/>
<evidence type="ECO:0000259" key="2">
    <source>
        <dbReference type="Pfam" id="PF00561"/>
    </source>
</evidence>
<name>G0QJU3_ICHMU</name>
<dbReference type="OrthoDB" id="324904at2759"/>
<evidence type="ECO:0000313" key="4">
    <source>
        <dbReference type="Proteomes" id="UP000008983"/>
    </source>
</evidence>
<dbReference type="OMA" id="PCKELPC"/>
<gene>
    <name evidence="3" type="ORF">IMG5_009170</name>
</gene>
<dbReference type="eggNOG" id="KOG1552">
    <property type="taxonomic scope" value="Eukaryota"/>
</dbReference>
<keyword evidence="4" id="KW-1185">Reference proteome</keyword>
<feature type="domain" description="AB hydrolase-1" evidence="2">
    <location>
        <begin position="72"/>
        <end position="206"/>
    </location>
</feature>
<dbReference type="EMBL" id="GL983095">
    <property type="protein sequence ID" value="EGR34508.1"/>
    <property type="molecule type" value="Genomic_DNA"/>
</dbReference>
<dbReference type="GeneID" id="14910707"/>
<dbReference type="PANTHER" id="PTHR43358">
    <property type="entry name" value="ALPHA/BETA-HYDROLASE"/>
    <property type="match status" value="1"/>
</dbReference>
<dbReference type="RefSeq" id="XP_004039812.1">
    <property type="nucleotide sequence ID" value="XM_004039764.1"/>
</dbReference>
<dbReference type="InParanoid" id="G0QJU3"/>
<evidence type="ECO:0000313" key="3">
    <source>
        <dbReference type="EMBL" id="EGR34508.1"/>
    </source>
</evidence>
<proteinExistence type="predicted"/>
<dbReference type="Pfam" id="PF00561">
    <property type="entry name" value="Abhydrolase_1"/>
    <property type="match status" value="1"/>
</dbReference>
<dbReference type="Proteomes" id="UP000008983">
    <property type="component" value="Unassembled WGS sequence"/>
</dbReference>
<dbReference type="AlphaFoldDB" id="G0QJU3"/>
<organism evidence="3 4">
    <name type="scientific">Ichthyophthirius multifiliis</name>
    <name type="common">White spot disease agent</name>
    <name type="synonym">Ich</name>
    <dbReference type="NCBI Taxonomy" id="5932"/>
    <lineage>
        <taxon>Eukaryota</taxon>
        <taxon>Sar</taxon>
        <taxon>Alveolata</taxon>
        <taxon>Ciliophora</taxon>
        <taxon>Intramacronucleata</taxon>
        <taxon>Oligohymenophorea</taxon>
        <taxon>Hymenostomatida</taxon>
        <taxon>Ophryoglenina</taxon>
        <taxon>Ichthyophthirius</taxon>
    </lineage>
</organism>
<dbReference type="InterPro" id="IPR000073">
    <property type="entry name" value="AB_hydrolase_1"/>
</dbReference>
<sequence length="592" mass="70337">MDLFQNYQNLCKTIVRPQRQQYNITDLGEPVFLLKKSKQKIKRHDFDIKNKKNQTLKCSFYMFNDSQIAFPCVIYLHCNSGSRLEGQMYVEQLLEKGMQVFLFDFSGSGQSDGEYITLGINELQDIICVINHLKDNFKVSSIGLWGRSMGAVTALMYTAEFNKNIQCIILDSPFCNFMKLAAQLGKAKTGLPKFVLKGILAFLKNTIQQKYGLNIEDLDIIKYSKQCEVQGLFLASTKDTFVNAKHAEKLNNIYKGISKIYYFECDHHEQRPQNAIQECINFLNENLVVKQQKQNTKYKLREEIKSKQTSEISLDVKQKLEINKQYQNHSSSKIQLQQNQNSCQQFQNQFQQQQIIQQQQDNKQDTFFQPQQQFYQQQSQFYQPYLSSQSPQLIQQLQKQDSKNQIQQLQSPQQQNQSQQNQQQQNQQQQNQLQLNQNQQNQNKYQYYQNLQSWKLNYNIQTDIDNNKVNRAQTIYCQNINLSQKQHKISKPNNNENITDDQNQNSFLCIKAENLQFNQKQQQYQFCYLNVLIRQVYRIIKKFKKRFQNLFQKCICKQQQYKQNKLRKKQKQQFFRIKQKQISNQSDFNQLI</sequence>
<dbReference type="SUPFAM" id="SSF53474">
    <property type="entry name" value="alpha/beta-Hydrolases"/>
    <property type="match status" value="1"/>
</dbReference>
<dbReference type="InterPro" id="IPR029058">
    <property type="entry name" value="AB_hydrolase_fold"/>
</dbReference>
<accession>G0QJU3</accession>
<protein>
    <recommendedName>
        <fullName evidence="2">AB hydrolase-1 domain-containing protein</fullName>
    </recommendedName>
</protein>
<dbReference type="Gene3D" id="3.40.50.1820">
    <property type="entry name" value="alpha/beta hydrolase"/>
    <property type="match status" value="1"/>
</dbReference>
<dbReference type="InterPro" id="IPR052920">
    <property type="entry name" value="DNA-binding_regulatory"/>
</dbReference>
<dbReference type="PANTHER" id="PTHR43358:SF4">
    <property type="entry name" value="ALPHA_BETA HYDROLASE FOLD-1 DOMAIN-CONTAINING PROTEIN"/>
    <property type="match status" value="1"/>
</dbReference>
<feature type="region of interest" description="Disordered" evidence="1">
    <location>
        <begin position="400"/>
        <end position="435"/>
    </location>
</feature>
<reference evidence="3 4" key="1">
    <citation type="submission" date="2011-07" db="EMBL/GenBank/DDBJ databases">
        <authorList>
            <person name="Coyne R."/>
            <person name="Brami D."/>
            <person name="Johnson J."/>
            <person name="Hostetler J."/>
            <person name="Hannick L."/>
            <person name="Clark T."/>
            <person name="Cassidy-Hanley D."/>
            <person name="Inman J."/>
        </authorList>
    </citation>
    <scope>NUCLEOTIDE SEQUENCE [LARGE SCALE GENOMIC DNA]</scope>
    <source>
        <strain evidence="3 4">G5</strain>
    </source>
</reference>
<evidence type="ECO:0000256" key="1">
    <source>
        <dbReference type="SAM" id="MobiDB-lite"/>
    </source>
</evidence>